<gene>
    <name evidence="2" type="ORF">CPB83DRAFT_884932</name>
</gene>
<organism evidence="2 3">
    <name type="scientific">Crepidotus variabilis</name>
    <dbReference type="NCBI Taxonomy" id="179855"/>
    <lineage>
        <taxon>Eukaryota</taxon>
        <taxon>Fungi</taxon>
        <taxon>Dikarya</taxon>
        <taxon>Basidiomycota</taxon>
        <taxon>Agaricomycotina</taxon>
        <taxon>Agaricomycetes</taxon>
        <taxon>Agaricomycetidae</taxon>
        <taxon>Agaricales</taxon>
        <taxon>Agaricineae</taxon>
        <taxon>Crepidotaceae</taxon>
        <taxon>Crepidotus</taxon>
    </lineage>
</organism>
<dbReference type="Proteomes" id="UP000807306">
    <property type="component" value="Unassembled WGS sequence"/>
</dbReference>
<reference evidence="2" key="1">
    <citation type="submission" date="2020-11" db="EMBL/GenBank/DDBJ databases">
        <authorList>
            <consortium name="DOE Joint Genome Institute"/>
            <person name="Ahrendt S."/>
            <person name="Riley R."/>
            <person name="Andreopoulos W."/>
            <person name="Labutti K."/>
            <person name="Pangilinan J."/>
            <person name="Ruiz-Duenas F.J."/>
            <person name="Barrasa J.M."/>
            <person name="Sanchez-Garcia M."/>
            <person name="Camarero S."/>
            <person name="Miyauchi S."/>
            <person name="Serrano A."/>
            <person name="Linde D."/>
            <person name="Babiker R."/>
            <person name="Drula E."/>
            <person name="Ayuso-Fernandez I."/>
            <person name="Pacheco R."/>
            <person name="Padilla G."/>
            <person name="Ferreira P."/>
            <person name="Barriuso J."/>
            <person name="Kellner H."/>
            <person name="Castanera R."/>
            <person name="Alfaro M."/>
            <person name="Ramirez L."/>
            <person name="Pisabarro A.G."/>
            <person name="Kuo A."/>
            <person name="Tritt A."/>
            <person name="Lipzen A."/>
            <person name="He G."/>
            <person name="Yan M."/>
            <person name="Ng V."/>
            <person name="Cullen D."/>
            <person name="Martin F."/>
            <person name="Rosso M.-N."/>
            <person name="Henrissat B."/>
            <person name="Hibbett D."/>
            <person name="Martinez A.T."/>
            <person name="Grigoriev I.V."/>
        </authorList>
    </citation>
    <scope>NUCLEOTIDE SEQUENCE</scope>
    <source>
        <strain evidence="2">CBS 506.95</strain>
    </source>
</reference>
<evidence type="ECO:0000256" key="1">
    <source>
        <dbReference type="SAM" id="SignalP"/>
    </source>
</evidence>
<dbReference type="EMBL" id="MU157872">
    <property type="protein sequence ID" value="KAF9526343.1"/>
    <property type="molecule type" value="Genomic_DNA"/>
</dbReference>
<keyword evidence="3" id="KW-1185">Reference proteome</keyword>
<feature type="chain" id="PRO_5040218769" evidence="1">
    <location>
        <begin position="20"/>
        <end position="190"/>
    </location>
</feature>
<dbReference type="Gene3D" id="2.60.110.10">
    <property type="entry name" value="Thaumatin"/>
    <property type="match status" value="1"/>
</dbReference>
<protein>
    <submittedName>
        <fullName evidence="2">Uncharacterized protein</fullName>
    </submittedName>
</protein>
<sequence>MLKLITSTVLISAATLVIADHTFVLHNQCNYRVNPKIVNVNCGYSPRCDVPGSGGVPNPAVSYTGPQPRTLGVNGDNTNMTVNRDWNGRIFHQTGKCGAKGESCTMAEFNLDTGGPWSQQSYDISNIQGFTMGMKIEVNDGVGPAVTCSNIYCGCLNAYPPGTDFSGCGNDWPVKGTSGGDKIWTVTFCA</sequence>
<dbReference type="InterPro" id="IPR037176">
    <property type="entry name" value="Osmotin/thaumatin-like_sf"/>
</dbReference>
<keyword evidence="1" id="KW-0732">Signal</keyword>
<dbReference type="AlphaFoldDB" id="A0A9P6EBG9"/>
<name>A0A9P6EBG9_9AGAR</name>
<comment type="caution">
    <text evidence="2">The sequence shown here is derived from an EMBL/GenBank/DDBJ whole genome shotgun (WGS) entry which is preliminary data.</text>
</comment>
<dbReference type="SUPFAM" id="SSF49870">
    <property type="entry name" value="Osmotin, thaumatin-like protein"/>
    <property type="match status" value="1"/>
</dbReference>
<feature type="signal peptide" evidence="1">
    <location>
        <begin position="1"/>
        <end position="19"/>
    </location>
</feature>
<dbReference type="OrthoDB" id="430315at2759"/>
<accession>A0A9P6EBG9</accession>
<evidence type="ECO:0000313" key="3">
    <source>
        <dbReference type="Proteomes" id="UP000807306"/>
    </source>
</evidence>
<proteinExistence type="predicted"/>
<evidence type="ECO:0000313" key="2">
    <source>
        <dbReference type="EMBL" id="KAF9526343.1"/>
    </source>
</evidence>